<feature type="signal peptide" evidence="1">
    <location>
        <begin position="1"/>
        <end position="17"/>
    </location>
</feature>
<feature type="chain" id="PRO_5042900125" description="Beta/gamma crystallin 'Greek key' domain-containing protein" evidence="1">
    <location>
        <begin position="18"/>
        <end position="129"/>
    </location>
</feature>
<gene>
    <name evidence="2" type="ORF">QBC35DRAFT_476974</name>
</gene>
<reference evidence="2" key="1">
    <citation type="journal article" date="2023" name="Mol. Phylogenet. Evol.">
        <title>Genome-scale phylogeny and comparative genomics of the fungal order Sordariales.</title>
        <authorList>
            <person name="Hensen N."/>
            <person name="Bonometti L."/>
            <person name="Westerberg I."/>
            <person name="Brannstrom I.O."/>
            <person name="Guillou S."/>
            <person name="Cros-Aarteil S."/>
            <person name="Calhoun S."/>
            <person name="Haridas S."/>
            <person name="Kuo A."/>
            <person name="Mondo S."/>
            <person name="Pangilinan J."/>
            <person name="Riley R."/>
            <person name="LaButti K."/>
            <person name="Andreopoulos B."/>
            <person name="Lipzen A."/>
            <person name="Chen C."/>
            <person name="Yan M."/>
            <person name="Daum C."/>
            <person name="Ng V."/>
            <person name="Clum A."/>
            <person name="Steindorff A."/>
            <person name="Ohm R.A."/>
            <person name="Martin F."/>
            <person name="Silar P."/>
            <person name="Natvig D.O."/>
            <person name="Lalanne C."/>
            <person name="Gautier V."/>
            <person name="Ament-Velasquez S.L."/>
            <person name="Kruys A."/>
            <person name="Hutchinson M.I."/>
            <person name="Powell A.J."/>
            <person name="Barry K."/>
            <person name="Miller A.N."/>
            <person name="Grigoriev I.V."/>
            <person name="Debuchy R."/>
            <person name="Gladieux P."/>
            <person name="Hiltunen Thoren M."/>
            <person name="Johannesson H."/>
        </authorList>
    </citation>
    <scope>NUCLEOTIDE SEQUENCE</scope>
    <source>
        <strain evidence="2">PSN309</strain>
    </source>
</reference>
<evidence type="ECO:0008006" key="4">
    <source>
        <dbReference type="Google" id="ProtNLM"/>
    </source>
</evidence>
<proteinExistence type="predicted"/>
<keyword evidence="1" id="KW-0732">Signal</keyword>
<evidence type="ECO:0000256" key="1">
    <source>
        <dbReference type="SAM" id="SignalP"/>
    </source>
</evidence>
<comment type="caution">
    <text evidence="2">The sequence shown here is derived from an EMBL/GenBank/DDBJ whole genome shotgun (WGS) entry which is preliminary data.</text>
</comment>
<name>A0AAN6WN95_9PEZI</name>
<accession>A0AAN6WN95</accession>
<dbReference type="AlphaFoldDB" id="A0AAN6WN95"/>
<protein>
    <recommendedName>
        <fullName evidence="4">Beta/gamma crystallin 'Greek key' domain-containing protein</fullName>
    </recommendedName>
</protein>
<organism evidence="2 3">
    <name type="scientific">Podospora australis</name>
    <dbReference type="NCBI Taxonomy" id="1536484"/>
    <lineage>
        <taxon>Eukaryota</taxon>
        <taxon>Fungi</taxon>
        <taxon>Dikarya</taxon>
        <taxon>Ascomycota</taxon>
        <taxon>Pezizomycotina</taxon>
        <taxon>Sordariomycetes</taxon>
        <taxon>Sordariomycetidae</taxon>
        <taxon>Sordariales</taxon>
        <taxon>Podosporaceae</taxon>
        <taxon>Podospora</taxon>
    </lineage>
</organism>
<sequence length="129" mass="14372">MKFTALTLAALTTAATAFPFSMIEGMNKRQTGTVGVQVAQHIHWGGNRETLRLQPGVCLDIKNGHKWFQAVSSISPEPKVVCDIFAEFGCSDGEAYLRMRYPGDENLLQVGKTGHNWNDRIMSIRCKWA</sequence>
<evidence type="ECO:0000313" key="2">
    <source>
        <dbReference type="EMBL" id="KAK4184753.1"/>
    </source>
</evidence>
<dbReference type="Proteomes" id="UP001302126">
    <property type="component" value="Unassembled WGS sequence"/>
</dbReference>
<reference evidence="2" key="2">
    <citation type="submission" date="2023-05" db="EMBL/GenBank/DDBJ databases">
        <authorList>
            <consortium name="Lawrence Berkeley National Laboratory"/>
            <person name="Steindorff A."/>
            <person name="Hensen N."/>
            <person name="Bonometti L."/>
            <person name="Westerberg I."/>
            <person name="Brannstrom I.O."/>
            <person name="Guillou S."/>
            <person name="Cros-Aarteil S."/>
            <person name="Calhoun S."/>
            <person name="Haridas S."/>
            <person name="Kuo A."/>
            <person name="Mondo S."/>
            <person name="Pangilinan J."/>
            <person name="Riley R."/>
            <person name="Labutti K."/>
            <person name="Andreopoulos B."/>
            <person name="Lipzen A."/>
            <person name="Chen C."/>
            <person name="Yanf M."/>
            <person name="Daum C."/>
            <person name="Ng V."/>
            <person name="Clum A."/>
            <person name="Ohm R."/>
            <person name="Martin F."/>
            <person name="Silar P."/>
            <person name="Natvig D."/>
            <person name="Lalanne C."/>
            <person name="Gautier V."/>
            <person name="Ament-Velasquez S.L."/>
            <person name="Kruys A."/>
            <person name="Hutchinson M.I."/>
            <person name="Powell A.J."/>
            <person name="Barry K."/>
            <person name="Miller A.N."/>
            <person name="Grigoriev I.V."/>
            <person name="Debuchy R."/>
            <person name="Gladieux P."/>
            <person name="Thoren M.H."/>
            <person name="Johannesson H."/>
        </authorList>
    </citation>
    <scope>NUCLEOTIDE SEQUENCE</scope>
    <source>
        <strain evidence="2">PSN309</strain>
    </source>
</reference>
<evidence type="ECO:0000313" key="3">
    <source>
        <dbReference type="Proteomes" id="UP001302126"/>
    </source>
</evidence>
<keyword evidence="3" id="KW-1185">Reference proteome</keyword>
<dbReference type="EMBL" id="MU864475">
    <property type="protein sequence ID" value="KAK4184753.1"/>
    <property type="molecule type" value="Genomic_DNA"/>
</dbReference>